<feature type="transmembrane region" description="Helical" evidence="1">
    <location>
        <begin position="34"/>
        <end position="56"/>
    </location>
</feature>
<proteinExistence type="predicted"/>
<keyword evidence="1" id="KW-0472">Membrane</keyword>
<organism evidence="2 3">
    <name type="scientific">Coregonus suidteri</name>
    <dbReference type="NCBI Taxonomy" id="861788"/>
    <lineage>
        <taxon>Eukaryota</taxon>
        <taxon>Metazoa</taxon>
        <taxon>Chordata</taxon>
        <taxon>Craniata</taxon>
        <taxon>Vertebrata</taxon>
        <taxon>Euteleostomi</taxon>
        <taxon>Actinopterygii</taxon>
        <taxon>Neopterygii</taxon>
        <taxon>Teleostei</taxon>
        <taxon>Protacanthopterygii</taxon>
        <taxon>Salmoniformes</taxon>
        <taxon>Salmonidae</taxon>
        <taxon>Coregoninae</taxon>
        <taxon>Coregonus</taxon>
    </lineage>
</organism>
<accession>A0AAN8R5U6</accession>
<dbReference type="AlphaFoldDB" id="A0AAN8R5U6"/>
<dbReference type="EMBL" id="JAGTTL010000003">
    <property type="protein sequence ID" value="KAK6325098.1"/>
    <property type="molecule type" value="Genomic_DNA"/>
</dbReference>
<evidence type="ECO:0000313" key="3">
    <source>
        <dbReference type="Proteomes" id="UP001356427"/>
    </source>
</evidence>
<sequence>MPHNNTGQYSKDACVMSTPINTTTDGERRLSEGLVVSLVTVAVAFPLLLLVPWIIYKGRRFLHPKVKLPEQLKQHLTDSHQYTYLASQITSPLQEKYDQISALCEDNPYNVLTDVPEDKPLPCG</sequence>
<dbReference type="Proteomes" id="UP001356427">
    <property type="component" value="Unassembled WGS sequence"/>
</dbReference>
<gene>
    <name evidence="2" type="ORF">J4Q44_G00044400</name>
</gene>
<keyword evidence="3" id="KW-1185">Reference proteome</keyword>
<comment type="caution">
    <text evidence="2">The sequence shown here is derived from an EMBL/GenBank/DDBJ whole genome shotgun (WGS) entry which is preliminary data.</text>
</comment>
<keyword evidence="1" id="KW-1133">Transmembrane helix</keyword>
<evidence type="ECO:0000256" key="1">
    <source>
        <dbReference type="SAM" id="Phobius"/>
    </source>
</evidence>
<protein>
    <submittedName>
        <fullName evidence="2">Uncharacterized protein</fullName>
    </submittedName>
</protein>
<name>A0AAN8R5U6_9TELE</name>
<evidence type="ECO:0000313" key="2">
    <source>
        <dbReference type="EMBL" id="KAK6325098.1"/>
    </source>
</evidence>
<reference evidence="2 3" key="1">
    <citation type="submission" date="2021-04" db="EMBL/GenBank/DDBJ databases">
        <authorList>
            <person name="De Guttry C."/>
            <person name="Zahm M."/>
            <person name="Klopp C."/>
            <person name="Cabau C."/>
            <person name="Louis A."/>
            <person name="Berthelot C."/>
            <person name="Parey E."/>
            <person name="Roest Crollius H."/>
            <person name="Montfort J."/>
            <person name="Robinson-Rechavi M."/>
            <person name="Bucao C."/>
            <person name="Bouchez O."/>
            <person name="Gislard M."/>
            <person name="Lluch J."/>
            <person name="Milhes M."/>
            <person name="Lampietro C."/>
            <person name="Lopez Roques C."/>
            <person name="Donnadieu C."/>
            <person name="Braasch I."/>
            <person name="Desvignes T."/>
            <person name="Postlethwait J."/>
            <person name="Bobe J."/>
            <person name="Wedekind C."/>
            <person name="Guiguen Y."/>
        </authorList>
    </citation>
    <scope>NUCLEOTIDE SEQUENCE [LARGE SCALE GENOMIC DNA]</scope>
    <source>
        <strain evidence="2">Cs_M1</strain>
        <tissue evidence="2">Blood</tissue>
    </source>
</reference>
<keyword evidence="1" id="KW-0812">Transmembrane</keyword>